<dbReference type="InterPro" id="IPR003593">
    <property type="entry name" value="AAA+_ATPase"/>
</dbReference>
<evidence type="ECO:0000313" key="10">
    <source>
        <dbReference type="Proteomes" id="UP001200557"/>
    </source>
</evidence>
<dbReference type="Pfam" id="PF00005">
    <property type="entry name" value="ABC_tran"/>
    <property type="match status" value="1"/>
</dbReference>
<dbReference type="SUPFAM" id="SSF52540">
    <property type="entry name" value="P-loop containing nucleoside triphosphate hydrolases"/>
    <property type="match status" value="1"/>
</dbReference>
<dbReference type="Pfam" id="PF08352">
    <property type="entry name" value="oligo_HPY"/>
    <property type="match status" value="1"/>
</dbReference>
<feature type="domain" description="ABC transporter" evidence="8">
    <location>
        <begin position="3"/>
        <end position="252"/>
    </location>
</feature>
<organism evidence="9 10">
    <name type="scientific">Octadecabacter dasysiphoniae</name>
    <dbReference type="NCBI Taxonomy" id="2909341"/>
    <lineage>
        <taxon>Bacteria</taxon>
        <taxon>Pseudomonadati</taxon>
        <taxon>Pseudomonadota</taxon>
        <taxon>Alphaproteobacteria</taxon>
        <taxon>Rhodobacterales</taxon>
        <taxon>Roseobacteraceae</taxon>
        <taxon>Octadecabacter</taxon>
    </lineage>
</organism>
<reference evidence="9 10" key="1">
    <citation type="submission" date="2022-01" db="EMBL/GenBank/DDBJ databases">
        <title>Octadecabacter sp. nov., isolated from a marine alga.</title>
        <authorList>
            <person name="Jin M.S."/>
            <person name="Kim H.M."/>
            <person name="Han D.M."/>
            <person name="Jung J.J."/>
            <person name="Jeon C.O."/>
        </authorList>
    </citation>
    <scope>NUCLEOTIDE SEQUENCE [LARGE SCALE GENOMIC DNA]</scope>
    <source>
        <strain evidence="9 10">G9-8</strain>
    </source>
</reference>
<protein>
    <submittedName>
        <fullName evidence="9">ATP-binding cassette domain-containing protein</fullName>
    </submittedName>
</protein>
<dbReference type="InterPro" id="IPR013563">
    <property type="entry name" value="Oligopep_ABC_C"/>
</dbReference>
<dbReference type="PROSITE" id="PS50893">
    <property type="entry name" value="ABC_TRANSPORTER_2"/>
    <property type="match status" value="1"/>
</dbReference>
<dbReference type="InterPro" id="IPR027417">
    <property type="entry name" value="P-loop_NTPase"/>
</dbReference>
<dbReference type="InterPro" id="IPR003439">
    <property type="entry name" value="ABC_transporter-like_ATP-bd"/>
</dbReference>
<evidence type="ECO:0000256" key="1">
    <source>
        <dbReference type="ARBA" id="ARBA00004417"/>
    </source>
</evidence>
<evidence type="ECO:0000256" key="3">
    <source>
        <dbReference type="ARBA" id="ARBA00022448"/>
    </source>
</evidence>
<dbReference type="InterPro" id="IPR017871">
    <property type="entry name" value="ABC_transporter-like_CS"/>
</dbReference>
<evidence type="ECO:0000259" key="8">
    <source>
        <dbReference type="PROSITE" id="PS50893"/>
    </source>
</evidence>
<name>A0ABS9CYP5_9RHOB</name>
<evidence type="ECO:0000256" key="5">
    <source>
        <dbReference type="ARBA" id="ARBA00022741"/>
    </source>
</evidence>
<evidence type="ECO:0000256" key="7">
    <source>
        <dbReference type="ARBA" id="ARBA00023136"/>
    </source>
</evidence>
<accession>A0ABS9CYP5</accession>
<dbReference type="RefSeq" id="WP_235226724.1">
    <property type="nucleotide sequence ID" value="NZ_JAKGAQ010000004.1"/>
</dbReference>
<dbReference type="CDD" id="cd03257">
    <property type="entry name" value="ABC_NikE_OppD_transporters"/>
    <property type="match status" value="1"/>
</dbReference>
<keyword evidence="5" id="KW-0547">Nucleotide-binding</keyword>
<dbReference type="GO" id="GO:0005524">
    <property type="term" value="F:ATP binding"/>
    <property type="evidence" value="ECO:0007669"/>
    <property type="project" value="UniProtKB-KW"/>
</dbReference>
<proteinExistence type="inferred from homology"/>
<dbReference type="PROSITE" id="PS00211">
    <property type="entry name" value="ABC_TRANSPORTER_1"/>
    <property type="match status" value="1"/>
</dbReference>
<dbReference type="PANTHER" id="PTHR43297">
    <property type="entry name" value="OLIGOPEPTIDE TRANSPORT ATP-BINDING PROTEIN APPD"/>
    <property type="match status" value="1"/>
</dbReference>
<evidence type="ECO:0000256" key="6">
    <source>
        <dbReference type="ARBA" id="ARBA00022840"/>
    </source>
</evidence>
<keyword evidence="10" id="KW-1185">Reference proteome</keyword>
<evidence type="ECO:0000256" key="4">
    <source>
        <dbReference type="ARBA" id="ARBA00022475"/>
    </source>
</evidence>
<keyword evidence="4" id="KW-1003">Cell membrane</keyword>
<dbReference type="NCBIfam" id="TIGR01727">
    <property type="entry name" value="oligo_HPY"/>
    <property type="match status" value="1"/>
</dbReference>
<keyword evidence="6 9" id="KW-0067">ATP-binding</keyword>
<dbReference type="Gene3D" id="3.40.50.300">
    <property type="entry name" value="P-loop containing nucleotide triphosphate hydrolases"/>
    <property type="match status" value="1"/>
</dbReference>
<comment type="caution">
    <text evidence="9">The sequence shown here is derived from an EMBL/GenBank/DDBJ whole genome shotgun (WGS) entry which is preliminary data.</text>
</comment>
<sequence length="322" mass="34917">MLLDVSDLTVTFRTNDGPVNAVNGMSFSVDEKETLAIVGESGSGKSQTAFAIMGLLAKNGASTGKVAFDGTDMLGLSPKQLNKMRAQQIAMIFQDPMTSLNPYLRVSDQMAEVLQLHKGMSKRAAVAEAAHMLDAVRIPDAKARITMYPHEFSGGMRQRIMIAMALLCRPRLLIADEPTTALDVTVQAQIMELLAAIRDEFGTAMILITHDLGIVAGSCDKTLVMYGGQIMEQGDTEGLFEHPSHPYTKGLLRAVPRIDRDDDELLTIAGEPPDMSNLPKGCPFMPRCDIVKDQCAVVKPALQFDGGRKRACHADRAEVANV</sequence>
<dbReference type="PANTHER" id="PTHR43297:SF7">
    <property type="entry name" value="D,D-DIPEPTIDE TRANSPORT ATP-BINDING PROTEIN DDPD-RELATED"/>
    <property type="match status" value="1"/>
</dbReference>
<keyword evidence="3" id="KW-0813">Transport</keyword>
<comment type="subcellular location">
    <subcellularLocation>
        <location evidence="1">Cell inner membrane</location>
        <topology evidence="1">Peripheral membrane protein</topology>
    </subcellularLocation>
</comment>
<comment type="similarity">
    <text evidence="2">Belongs to the ABC transporter superfamily.</text>
</comment>
<gene>
    <name evidence="9" type="ORF">L0664_15070</name>
</gene>
<evidence type="ECO:0000256" key="2">
    <source>
        <dbReference type="ARBA" id="ARBA00005417"/>
    </source>
</evidence>
<dbReference type="InterPro" id="IPR050388">
    <property type="entry name" value="ABC_Ni/Peptide_Import"/>
</dbReference>
<dbReference type="SMART" id="SM00382">
    <property type="entry name" value="AAA"/>
    <property type="match status" value="1"/>
</dbReference>
<evidence type="ECO:0000313" key="9">
    <source>
        <dbReference type="EMBL" id="MCF2872395.1"/>
    </source>
</evidence>
<dbReference type="Proteomes" id="UP001200557">
    <property type="component" value="Unassembled WGS sequence"/>
</dbReference>
<keyword evidence="7" id="KW-0472">Membrane</keyword>
<dbReference type="EMBL" id="JAKGAQ010000004">
    <property type="protein sequence ID" value="MCF2872395.1"/>
    <property type="molecule type" value="Genomic_DNA"/>
</dbReference>